<organism evidence="4 5">
    <name type="scientific">Neolewinella lacunae</name>
    <dbReference type="NCBI Taxonomy" id="1517758"/>
    <lineage>
        <taxon>Bacteria</taxon>
        <taxon>Pseudomonadati</taxon>
        <taxon>Bacteroidota</taxon>
        <taxon>Saprospiria</taxon>
        <taxon>Saprospirales</taxon>
        <taxon>Lewinellaceae</taxon>
        <taxon>Neolewinella</taxon>
    </lineage>
</organism>
<comment type="caution">
    <text evidence="4">The sequence shown here is derived from an EMBL/GenBank/DDBJ whole genome shotgun (WGS) entry which is preliminary data.</text>
</comment>
<dbReference type="InterPro" id="IPR023346">
    <property type="entry name" value="Lysozyme-like_dom_sf"/>
</dbReference>
<dbReference type="GO" id="GO:0000270">
    <property type="term" value="P:peptidoglycan metabolic process"/>
    <property type="evidence" value="ECO:0007669"/>
    <property type="project" value="InterPro"/>
</dbReference>
<dbReference type="PANTHER" id="PTHR37423">
    <property type="entry name" value="SOLUBLE LYTIC MUREIN TRANSGLYCOSYLASE-RELATED"/>
    <property type="match status" value="1"/>
</dbReference>
<keyword evidence="2" id="KW-0732">Signal</keyword>
<feature type="signal peptide" evidence="2">
    <location>
        <begin position="1"/>
        <end position="21"/>
    </location>
</feature>
<reference evidence="4" key="1">
    <citation type="submission" date="2020-08" db="EMBL/GenBank/DDBJ databases">
        <title>Lewinella bacteria from marine environments.</title>
        <authorList>
            <person name="Zhong Y."/>
        </authorList>
    </citation>
    <scope>NUCLEOTIDE SEQUENCE</scope>
    <source>
        <strain evidence="4">KCTC 42187</strain>
    </source>
</reference>
<feature type="domain" description="Transglycosylase SLT" evidence="3">
    <location>
        <begin position="95"/>
        <end position="206"/>
    </location>
</feature>
<dbReference type="Gene3D" id="1.10.530.10">
    <property type="match status" value="1"/>
</dbReference>
<protein>
    <submittedName>
        <fullName evidence="4">Transglycosylase SLT domain-containing protein</fullName>
    </submittedName>
</protein>
<accession>A0A923T6N7</accession>
<dbReference type="SUPFAM" id="SSF53955">
    <property type="entry name" value="Lysozyme-like"/>
    <property type="match status" value="1"/>
</dbReference>
<feature type="chain" id="PRO_5037816274" evidence="2">
    <location>
        <begin position="22"/>
        <end position="457"/>
    </location>
</feature>
<evidence type="ECO:0000259" key="3">
    <source>
        <dbReference type="Pfam" id="PF01464"/>
    </source>
</evidence>
<dbReference type="PANTHER" id="PTHR37423:SF2">
    <property type="entry name" value="MEMBRANE-BOUND LYTIC MUREIN TRANSGLYCOSYLASE C"/>
    <property type="match status" value="1"/>
</dbReference>
<dbReference type="GO" id="GO:0016020">
    <property type="term" value="C:membrane"/>
    <property type="evidence" value="ECO:0007669"/>
    <property type="project" value="InterPro"/>
</dbReference>
<name>A0A923T6N7_9BACT</name>
<dbReference type="EMBL" id="JACSIT010000037">
    <property type="protein sequence ID" value="MBC6992786.1"/>
    <property type="molecule type" value="Genomic_DNA"/>
</dbReference>
<dbReference type="InterPro" id="IPR000189">
    <property type="entry name" value="Transglyc_AS"/>
</dbReference>
<dbReference type="Pfam" id="PF01464">
    <property type="entry name" value="SLT"/>
    <property type="match status" value="1"/>
</dbReference>
<evidence type="ECO:0000313" key="5">
    <source>
        <dbReference type="Proteomes" id="UP000650081"/>
    </source>
</evidence>
<sequence>MITRFCLFLLLCGIPSLGAAADDRASAAAAALDAQAEHIMAIADSVVRRRLALLDNGMVEHRFDPVVKRRIINYLENWPITSARLLARSARFFPIFEEQLAAAGLPTSLKYISVQESALRPWATSHVGAGGLWQLMPGTARELGLTVDATVDERLDPELGCAAGLAYLKMQYDRYQDWALALAAYNCGPGNVNRALRRSKSRDYWKIRKHLPGETRDYVPYIIAAAYLMAFHHEHEVTASAMELDLQMTEAITVYRELSLHRVAQVTRLRPEVVIELNPQYLRGYLPGRPGGHRLRLPQRVMPAMQTYLETHPATRAEAAIALPWTSPRLHDGEMDPDRFYTGYHTVPGTTDTTLRAAAATFGLPVDQLAVWSNLGELDPLEPGDELFFYRVEIYLPYDPRVREVPPAAPPIASLATVPLAVPGFWFDRSSLPVPNPAPAAAPGKMSLLRKIGAWFK</sequence>
<keyword evidence="5" id="KW-1185">Reference proteome</keyword>
<dbReference type="Proteomes" id="UP000650081">
    <property type="component" value="Unassembled WGS sequence"/>
</dbReference>
<gene>
    <name evidence="4" type="ORF">H9S92_01305</name>
</gene>
<evidence type="ECO:0000256" key="1">
    <source>
        <dbReference type="ARBA" id="ARBA00007734"/>
    </source>
</evidence>
<evidence type="ECO:0000256" key="2">
    <source>
        <dbReference type="SAM" id="SignalP"/>
    </source>
</evidence>
<proteinExistence type="inferred from homology"/>
<dbReference type="GO" id="GO:0008933">
    <property type="term" value="F:peptidoglycan lytic transglycosylase activity"/>
    <property type="evidence" value="ECO:0007669"/>
    <property type="project" value="InterPro"/>
</dbReference>
<dbReference type="RefSeq" id="WP_187464919.1">
    <property type="nucleotide sequence ID" value="NZ_JACSIT010000037.1"/>
</dbReference>
<evidence type="ECO:0000313" key="4">
    <source>
        <dbReference type="EMBL" id="MBC6992786.1"/>
    </source>
</evidence>
<dbReference type="PROSITE" id="PS00922">
    <property type="entry name" value="TRANSGLYCOSYLASE"/>
    <property type="match status" value="1"/>
</dbReference>
<dbReference type="CDD" id="cd16894">
    <property type="entry name" value="MltD-like"/>
    <property type="match status" value="1"/>
</dbReference>
<dbReference type="InterPro" id="IPR008258">
    <property type="entry name" value="Transglycosylase_SLT_dom_1"/>
</dbReference>
<comment type="similarity">
    <text evidence="1">Belongs to the transglycosylase Slt family.</text>
</comment>
<dbReference type="AlphaFoldDB" id="A0A923T6N7"/>